<evidence type="ECO:0000256" key="1">
    <source>
        <dbReference type="ARBA" id="ARBA00005194"/>
    </source>
</evidence>
<dbReference type="InterPro" id="IPR020841">
    <property type="entry name" value="PKS_Beta-ketoAc_synthase_dom"/>
</dbReference>
<dbReference type="PANTHER" id="PTHR11712:SF336">
    <property type="entry name" value="3-OXOACYL-[ACYL-CARRIER-PROTEIN] SYNTHASE, MITOCHONDRIAL"/>
    <property type="match status" value="1"/>
</dbReference>
<accession>A0A9E8JPD6</accession>
<comment type="pathway">
    <text evidence="1 11">Lipid metabolism; fatty acid biosynthesis.</text>
</comment>
<dbReference type="Pfam" id="PF00109">
    <property type="entry name" value="ketoacyl-synt"/>
    <property type="match status" value="1"/>
</dbReference>
<evidence type="ECO:0000256" key="8">
    <source>
        <dbReference type="ARBA" id="ARBA00023098"/>
    </source>
</evidence>
<evidence type="ECO:0000256" key="9">
    <source>
        <dbReference type="ARBA" id="ARBA00023160"/>
    </source>
</evidence>
<dbReference type="NCBIfam" id="NF005589">
    <property type="entry name" value="PRK07314.1"/>
    <property type="match status" value="1"/>
</dbReference>
<keyword evidence="14" id="KW-1185">Reference proteome</keyword>
<dbReference type="PANTHER" id="PTHR11712">
    <property type="entry name" value="POLYKETIDE SYNTHASE-RELATED"/>
    <property type="match status" value="1"/>
</dbReference>
<gene>
    <name evidence="13" type="primary">fabF</name>
    <name evidence="13" type="ORF">GJQ55_06635</name>
</gene>
<dbReference type="NCBIfam" id="TIGR03150">
    <property type="entry name" value="fabF"/>
    <property type="match status" value="1"/>
</dbReference>
<dbReference type="AlphaFoldDB" id="A0A9E8JPD6"/>
<dbReference type="RefSeq" id="WP_228346728.1">
    <property type="nucleotide sequence ID" value="NZ_CP045550.1"/>
</dbReference>
<dbReference type="SUPFAM" id="SSF53901">
    <property type="entry name" value="Thiolase-like"/>
    <property type="match status" value="2"/>
</dbReference>
<dbReference type="CDD" id="cd00834">
    <property type="entry name" value="KAS_I_II"/>
    <property type="match status" value="1"/>
</dbReference>
<protein>
    <recommendedName>
        <fullName evidence="4 11">3-oxoacyl-[acyl-carrier-protein] synthase 2</fullName>
        <ecNumber evidence="3 11">2.3.1.179</ecNumber>
    </recommendedName>
</protein>
<dbReference type="PIRSF" id="PIRSF000447">
    <property type="entry name" value="KAS_II"/>
    <property type="match status" value="1"/>
</dbReference>
<evidence type="ECO:0000313" key="13">
    <source>
        <dbReference type="EMBL" id="QQD24170.1"/>
    </source>
</evidence>
<dbReference type="EC" id="2.3.1.179" evidence="3 11"/>
<dbReference type="GO" id="GO:0006633">
    <property type="term" value="P:fatty acid biosynthetic process"/>
    <property type="evidence" value="ECO:0007669"/>
    <property type="project" value="UniProtKB-UniRule"/>
</dbReference>
<dbReference type="PROSITE" id="PS00606">
    <property type="entry name" value="KS3_1"/>
    <property type="match status" value="1"/>
</dbReference>
<evidence type="ECO:0000256" key="6">
    <source>
        <dbReference type="ARBA" id="ARBA00022679"/>
    </source>
</evidence>
<evidence type="ECO:0000313" key="14">
    <source>
        <dbReference type="Proteomes" id="UP000596074"/>
    </source>
</evidence>
<dbReference type="NCBIfam" id="NF004970">
    <property type="entry name" value="PRK06333.1"/>
    <property type="match status" value="1"/>
</dbReference>
<evidence type="ECO:0000256" key="10">
    <source>
        <dbReference type="ARBA" id="ARBA00023315"/>
    </source>
</evidence>
<reference evidence="13 14" key="1">
    <citation type="submission" date="2019-11" db="EMBL/GenBank/DDBJ databases">
        <title>Venatorbacter sp. nov. a predator of Campylobacter and other Gram-negative bacteria.</title>
        <authorList>
            <person name="Saeedi A."/>
            <person name="Cummings N.J."/>
            <person name="Connerton I.F."/>
            <person name="Connerton P.L."/>
        </authorList>
    </citation>
    <scope>NUCLEOTIDE SEQUENCE [LARGE SCALE GENOMIC DNA]</scope>
    <source>
        <strain evidence="13">XL5</strain>
    </source>
</reference>
<dbReference type="EMBL" id="CP046056">
    <property type="protein sequence ID" value="QQD24170.1"/>
    <property type="molecule type" value="Genomic_DNA"/>
</dbReference>
<evidence type="ECO:0000256" key="4">
    <source>
        <dbReference type="ARBA" id="ARBA00014657"/>
    </source>
</evidence>
<keyword evidence="6 11" id="KW-0808">Transferase</keyword>
<dbReference type="InterPro" id="IPR000794">
    <property type="entry name" value="Beta-ketoacyl_synthase"/>
</dbReference>
<comment type="catalytic activity">
    <reaction evidence="11">
        <text>(9Z)-hexadecenoyl-[ACP] + malonyl-[ACP] + H(+) = 3-oxo-(11Z)-octadecenoyl-[ACP] + holo-[ACP] + CO2</text>
        <dbReference type="Rhea" id="RHEA:55040"/>
        <dbReference type="Rhea" id="RHEA-COMP:9623"/>
        <dbReference type="Rhea" id="RHEA-COMP:9685"/>
        <dbReference type="Rhea" id="RHEA-COMP:10800"/>
        <dbReference type="Rhea" id="RHEA-COMP:14074"/>
        <dbReference type="ChEBI" id="CHEBI:15378"/>
        <dbReference type="ChEBI" id="CHEBI:16526"/>
        <dbReference type="ChEBI" id="CHEBI:64479"/>
        <dbReference type="ChEBI" id="CHEBI:78449"/>
        <dbReference type="ChEBI" id="CHEBI:83989"/>
        <dbReference type="ChEBI" id="CHEBI:138538"/>
        <dbReference type="EC" id="2.3.1.179"/>
    </reaction>
</comment>
<evidence type="ECO:0000256" key="12">
    <source>
        <dbReference type="RuleBase" id="RU003694"/>
    </source>
</evidence>
<dbReference type="Proteomes" id="UP000596074">
    <property type="component" value="Chromosome"/>
</dbReference>
<sequence>MTKRRVVVTGMGTVNPLGLNLADTWQALLQGRSGIGPISSFDASAYSTRIGGAVKNFDVTSVMSEKDARKIDLFMQYAMVAAEQAVADAALPEQLDKDRVGVAIGSGIGGIGTIEANHQQLLNSGPRRVSPFLVPGSVINMASGNIAIRYGFRGPNFAITTACTTGTHNIGYAARTIAYGDADVMLAGGAEMAGTPLGMAGFTAARAMSTRNDEPEKASRPWDKDRDGFVLGDGAAVLVLEALEHAQARGATIYAELSGLGLSDDAHHITSPPEDGAGARLAMAAALNDAGLQPQDIDYINAHGTSTLAGDIAETNAIKDLFGEHAYRLAVSSTKSMTGHLLGAAGALEALITVLAIRDGVAPPTINLDNPDDGCDLDYVPHQARKMPIRAAISNSFGFGGTNGSLLFRQYHD</sequence>
<keyword evidence="7" id="KW-0276">Fatty acid metabolism</keyword>
<evidence type="ECO:0000256" key="5">
    <source>
        <dbReference type="ARBA" id="ARBA00022516"/>
    </source>
</evidence>
<keyword evidence="9 11" id="KW-0275">Fatty acid biosynthesis</keyword>
<dbReference type="InterPro" id="IPR014031">
    <property type="entry name" value="Ketoacyl_synth_C"/>
</dbReference>
<comment type="function">
    <text evidence="11">Involved in the type II fatty acid elongation cycle. Catalyzes the elongation of a wide range of acyl-ACP by the addition of two carbons from malonyl-ACP to an acyl acceptor. Can efficiently catalyze the conversion of palmitoleoyl-ACP (cis-hexadec-9-enoyl-ACP) to cis-vaccenoyl-ACP (cis-octadec-11-enoyl-ACP), an essential step in the thermal regulation of fatty acid composition.</text>
</comment>
<dbReference type="InterPro" id="IPR016039">
    <property type="entry name" value="Thiolase-like"/>
</dbReference>
<dbReference type="KEGG" id="vcw:GJQ55_06635"/>
<dbReference type="GO" id="GO:0004315">
    <property type="term" value="F:3-oxoacyl-[acyl-carrier-protein] synthase activity"/>
    <property type="evidence" value="ECO:0007669"/>
    <property type="project" value="UniProtKB-UniRule"/>
</dbReference>
<evidence type="ECO:0000256" key="7">
    <source>
        <dbReference type="ARBA" id="ARBA00022832"/>
    </source>
</evidence>
<dbReference type="Gene3D" id="3.40.47.10">
    <property type="match status" value="1"/>
</dbReference>
<keyword evidence="8" id="KW-0443">Lipid metabolism</keyword>
<dbReference type="GO" id="GO:0005829">
    <property type="term" value="C:cytosol"/>
    <property type="evidence" value="ECO:0007669"/>
    <property type="project" value="TreeGrafter"/>
</dbReference>
<evidence type="ECO:0000256" key="2">
    <source>
        <dbReference type="ARBA" id="ARBA00008467"/>
    </source>
</evidence>
<dbReference type="InterPro" id="IPR014030">
    <property type="entry name" value="Ketoacyl_synth_N"/>
</dbReference>
<dbReference type="Pfam" id="PF02801">
    <property type="entry name" value="Ketoacyl-synt_C"/>
    <property type="match status" value="1"/>
</dbReference>
<comment type="catalytic activity">
    <reaction evidence="11">
        <text>a fatty acyl-[ACP] + malonyl-[ACP] + H(+) = a 3-oxoacyl-[ACP] + holo-[ACP] + CO2</text>
        <dbReference type="Rhea" id="RHEA:22836"/>
        <dbReference type="Rhea" id="RHEA-COMP:9623"/>
        <dbReference type="Rhea" id="RHEA-COMP:9685"/>
        <dbReference type="Rhea" id="RHEA-COMP:9916"/>
        <dbReference type="Rhea" id="RHEA-COMP:14125"/>
        <dbReference type="ChEBI" id="CHEBI:15378"/>
        <dbReference type="ChEBI" id="CHEBI:16526"/>
        <dbReference type="ChEBI" id="CHEBI:64479"/>
        <dbReference type="ChEBI" id="CHEBI:78449"/>
        <dbReference type="ChEBI" id="CHEBI:78776"/>
        <dbReference type="ChEBI" id="CHEBI:138651"/>
    </reaction>
</comment>
<dbReference type="FunFam" id="3.40.47.10:FF:000009">
    <property type="entry name" value="3-oxoacyl-[acyl-carrier-protein] synthase 2"/>
    <property type="match status" value="1"/>
</dbReference>
<keyword evidence="10 11" id="KW-0012">Acyltransferase</keyword>
<organism evidence="13 14">
    <name type="scientific">Venatoribacter cucullus</name>
    <dbReference type="NCBI Taxonomy" id="2661630"/>
    <lineage>
        <taxon>Bacteria</taxon>
        <taxon>Pseudomonadati</taxon>
        <taxon>Pseudomonadota</taxon>
        <taxon>Gammaproteobacteria</taxon>
        <taxon>Oceanospirillales</taxon>
        <taxon>Oceanospirillaceae</taxon>
        <taxon>Venatoribacter</taxon>
    </lineage>
</organism>
<evidence type="ECO:0000256" key="3">
    <source>
        <dbReference type="ARBA" id="ARBA00012356"/>
    </source>
</evidence>
<dbReference type="PROSITE" id="PS52004">
    <property type="entry name" value="KS3_2"/>
    <property type="match status" value="1"/>
</dbReference>
<evidence type="ECO:0000256" key="11">
    <source>
        <dbReference type="PIRNR" id="PIRNR000447"/>
    </source>
</evidence>
<keyword evidence="5 11" id="KW-0444">Lipid biosynthesis</keyword>
<dbReference type="InterPro" id="IPR017568">
    <property type="entry name" value="3-oxoacyl-ACP_synth-2"/>
</dbReference>
<comment type="similarity">
    <text evidence="2 11 12">Belongs to the thiolase-like superfamily. Beta-ketoacyl-ACP synthases family.</text>
</comment>
<name>A0A9E8JPD6_9GAMM</name>
<dbReference type="InterPro" id="IPR018201">
    <property type="entry name" value="Ketoacyl_synth_AS"/>
</dbReference>
<dbReference type="SMART" id="SM00825">
    <property type="entry name" value="PKS_KS"/>
    <property type="match status" value="1"/>
</dbReference>
<proteinExistence type="inferred from homology"/>